<organism evidence="7 8">
    <name type="scientific">Kazachstania africana (strain ATCC 22294 / BCRC 22015 / CBS 2517 / CECT 1963 / NBRC 1671 / NRRL Y-8276)</name>
    <name type="common">Yeast</name>
    <name type="synonym">Kluyveromyces africanus</name>
    <dbReference type="NCBI Taxonomy" id="1071382"/>
    <lineage>
        <taxon>Eukaryota</taxon>
        <taxon>Fungi</taxon>
        <taxon>Dikarya</taxon>
        <taxon>Ascomycota</taxon>
        <taxon>Saccharomycotina</taxon>
        <taxon>Saccharomycetes</taxon>
        <taxon>Saccharomycetales</taxon>
        <taxon>Saccharomycetaceae</taxon>
        <taxon>Kazachstania</taxon>
    </lineage>
</organism>
<feature type="transmembrane region" description="Helical" evidence="6">
    <location>
        <begin position="6"/>
        <end position="22"/>
    </location>
</feature>
<dbReference type="GO" id="GO:0016020">
    <property type="term" value="C:membrane"/>
    <property type="evidence" value="ECO:0007669"/>
    <property type="project" value="UniProtKB-SubCell"/>
</dbReference>
<keyword evidence="4 6" id="KW-1133">Transmembrane helix</keyword>
<dbReference type="InParanoid" id="H2AXN4"/>
<gene>
    <name evidence="7" type="primary">KAFR0G01010</name>
    <name evidence="7" type="ORF">KAFR_0G01010</name>
</gene>
<keyword evidence="3 6" id="KW-0812">Transmembrane</keyword>
<feature type="transmembrane region" description="Helical" evidence="6">
    <location>
        <begin position="81"/>
        <end position="98"/>
    </location>
</feature>
<feature type="transmembrane region" description="Helical" evidence="6">
    <location>
        <begin position="52"/>
        <end position="69"/>
    </location>
</feature>
<accession>H2AXN4</accession>
<name>H2AXN4_KAZAF</name>
<dbReference type="Gene3D" id="1.10.10.1740">
    <property type="entry name" value="Transmembrane protein 14-like"/>
    <property type="match status" value="1"/>
</dbReference>
<feature type="transmembrane region" description="Helical" evidence="6">
    <location>
        <begin position="29"/>
        <end position="46"/>
    </location>
</feature>
<dbReference type="eggNOG" id="KOG4267">
    <property type="taxonomic scope" value="Eukaryota"/>
</dbReference>
<evidence type="ECO:0000256" key="3">
    <source>
        <dbReference type="ARBA" id="ARBA00022692"/>
    </source>
</evidence>
<comment type="subcellular location">
    <subcellularLocation>
        <location evidence="1">Membrane</location>
    </subcellularLocation>
</comment>
<dbReference type="Pfam" id="PF03647">
    <property type="entry name" value="Tmemb_14"/>
    <property type="match status" value="1"/>
</dbReference>
<evidence type="ECO:0000256" key="5">
    <source>
        <dbReference type="ARBA" id="ARBA00023136"/>
    </source>
</evidence>
<sequence length="105" mass="10880">MHSVSYAMSAILAVGGLVGFQRKKSVPSLLSGIVMGALYGVSGYLISNHVDGGLYLALGTSTVLFITGVARSVPSGFKKPIPLILTLLGTTAGFYYGAKINEVLD</sequence>
<evidence type="ECO:0000313" key="7">
    <source>
        <dbReference type="EMBL" id="CCF59134.1"/>
    </source>
</evidence>
<dbReference type="InterPro" id="IPR044890">
    <property type="entry name" value="TMEM14_sf"/>
</dbReference>
<dbReference type="InterPro" id="IPR005349">
    <property type="entry name" value="TMEM14"/>
</dbReference>
<dbReference type="HOGENOM" id="CLU_096652_3_1_1"/>
<comment type="similarity">
    <text evidence="2">Belongs to the TMEM14 family.</text>
</comment>
<dbReference type="OrthoDB" id="5620at2759"/>
<evidence type="ECO:0000313" key="8">
    <source>
        <dbReference type="Proteomes" id="UP000005220"/>
    </source>
</evidence>
<dbReference type="Proteomes" id="UP000005220">
    <property type="component" value="Chromosome 7"/>
</dbReference>
<keyword evidence="5 6" id="KW-0472">Membrane</keyword>
<dbReference type="FunCoup" id="H2AXN4">
    <property type="interactions" value="76"/>
</dbReference>
<dbReference type="RefSeq" id="XP_003958269.1">
    <property type="nucleotide sequence ID" value="XM_003958220.1"/>
</dbReference>
<dbReference type="GeneID" id="13884625"/>
<evidence type="ECO:0000256" key="6">
    <source>
        <dbReference type="SAM" id="Phobius"/>
    </source>
</evidence>
<dbReference type="STRING" id="1071382.H2AXN4"/>
<dbReference type="KEGG" id="kaf:KAFR_0G01010"/>
<reference evidence="7 8" key="1">
    <citation type="journal article" date="2011" name="Proc. Natl. Acad. Sci. U.S.A.">
        <title>Evolutionary erosion of yeast sex chromosomes by mating-type switching accidents.</title>
        <authorList>
            <person name="Gordon J.L."/>
            <person name="Armisen D."/>
            <person name="Proux-Wera E."/>
            <person name="Oheigeartaigh S.S."/>
            <person name="Byrne K.P."/>
            <person name="Wolfe K.H."/>
        </authorList>
    </citation>
    <scope>NUCLEOTIDE SEQUENCE [LARGE SCALE GENOMIC DNA]</scope>
    <source>
        <strain evidence="8">ATCC 22294 / BCRC 22015 / CBS 2517 / CECT 1963 / NBRC 1671 / NRRL Y-8276</strain>
    </source>
</reference>
<keyword evidence="8" id="KW-1185">Reference proteome</keyword>
<evidence type="ECO:0000256" key="1">
    <source>
        <dbReference type="ARBA" id="ARBA00004370"/>
    </source>
</evidence>
<evidence type="ECO:0000256" key="4">
    <source>
        <dbReference type="ARBA" id="ARBA00022989"/>
    </source>
</evidence>
<evidence type="ECO:0000256" key="2">
    <source>
        <dbReference type="ARBA" id="ARBA00007590"/>
    </source>
</evidence>
<protein>
    <submittedName>
        <fullName evidence="7">Uncharacterized protein</fullName>
    </submittedName>
</protein>
<dbReference type="EMBL" id="HE650827">
    <property type="protein sequence ID" value="CCF59134.1"/>
    <property type="molecule type" value="Genomic_DNA"/>
</dbReference>
<proteinExistence type="inferred from homology"/>
<dbReference type="AlphaFoldDB" id="H2AXN4"/>